<evidence type="ECO:0000313" key="2">
    <source>
        <dbReference type="Proteomes" id="UP000183832"/>
    </source>
</evidence>
<keyword evidence="2" id="KW-1185">Reference proteome</keyword>
<accession>A0A1J1I2C4</accession>
<evidence type="ECO:0000313" key="1">
    <source>
        <dbReference type="EMBL" id="CRK94363.1"/>
    </source>
</evidence>
<dbReference type="Proteomes" id="UP000183832">
    <property type="component" value="Unassembled WGS sequence"/>
</dbReference>
<gene>
    <name evidence="1" type="ORF">CLUMA_CG007877</name>
</gene>
<proteinExistence type="predicted"/>
<dbReference type="AlphaFoldDB" id="A0A1J1I2C4"/>
<sequence length="72" mass="8457">MKRYKKCHIVDIVLDSEHEYQTTQKAATNDQHSLLNVSFHVVMFSHLVLYSIKQRKMDKAKLALKLWVAITN</sequence>
<name>A0A1J1I2C4_9DIPT</name>
<organism evidence="1 2">
    <name type="scientific">Clunio marinus</name>
    <dbReference type="NCBI Taxonomy" id="568069"/>
    <lineage>
        <taxon>Eukaryota</taxon>
        <taxon>Metazoa</taxon>
        <taxon>Ecdysozoa</taxon>
        <taxon>Arthropoda</taxon>
        <taxon>Hexapoda</taxon>
        <taxon>Insecta</taxon>
        <taxon>Pterygota</taxon>
        <taxon>Neoptera</taxon>
        <taxon>Endopterygota</taxon>
        <taxon>Diptera</taxon>
        <taxon>Nematocera</taxon>
        <taxon>Chironomoidea</taxon>
        <taxon>Chironomidae</taxon>
        <taxon>Clunio</taxon>
    </lineage>
</organism>
<dbReference type="EMBL" id="CVRI01000038">
    <property type="protein sequence ID" value="CRK94363.1"/>
    <property type="molecule type" value="Genomic_DNA"/>
</dbReference>
<protein>
    <submittedName>
        <fullName evidence="1">CLUMA_CG007877, isoform A</fullName>
    </submittedName>
</protein>
<reference evidence="1 2" key="1">
    <citation type="submission" date="2015-04" db="EMBL/GenBank/DDBJ databases">
        <authorList>
            <person name="Syromyatnikov M.Y."/>
            <person name="Popov V.N."/>
        </authorList>
    </citation>
    <scope>NUCLEOTIDE SEQUENCE [LARGE SCALE GENOMIC DNA]</scope>
</reference>